<evidence type="ECO:0000313" key="3">
    <source>
        <dbReference type="EMBL" id="QFZ82910.1"/>
    </source>
</evidence>
<dbReference type="Gene3D" id="2.60.120.10">
    <property type="entry name" value="Jelly Rolls"/>
    <property type="match status" value="1"/>
</dbReference>
<dbReference type="RefSeq" id="WP_153281699.1">
    <property type="nucleotide sequence ID" value="NZ_CP045644.1"/>
</dbReference>
<proteinExistence type="predicted"/>
<evidence type="ECO:0000313" key="4">
    <source>
        <dbReference type="Proteomes" id="UP000326780"/>
    </source>
</evidence>
<protein>
    <submittedName>
        <fullName evidence="3">Cupin domain-containing protein</fullName>
    </submittedName>
</protein>
<accession>A0A5Q0LZM8</accession>
<gene>
    <name evidence="3" type="ORF">GFK26_09125</name>
</gene>
<dbReference type="InterPro" id="IPR014710">
    <property type="entry name" value="RmlC-like_jellyroll"/>
</dbReference>
<dbReference type="GO" id="GO:0046872">
    <property type="term" value="F:metal ion binding"/>
    <property type="evidence" value="ECO:0007669"/>
    <property type="project" value="UniProtKB-KW"/>
</dbReference>
<dbReference type="Proteomes" id="UP000326780">
    <property type="component" value="Chromosome"/>
</dbReference>
<dbReference type="Pfam" id="PF07883">
    <property type="entry name" value="Cupin_2"/>
    <property type="match status" value="1"/>
</dbReference>
<dbReference type="SUPFAM" id="SSF51182">
    <property type="entry name" value="RmlC-like cupins"/>
    <property type="match status" value="1"/>
</dbReference>
<sequence>MNLLHLTDEVTIEFLSHQAGSTVSRIDFDPHAAAAVHAHAQEEINYALQGRFEVKNGAETLVIETGQAVHIAPNVAHNITNLGETAGSVLSFWAPGRQDLVDFAQKKNAGSD</sequence>
<dbReference type="InterPro" id="IPR013096">
    <property type="entry name" value="Cupin_2"/>
</dbReference>
<dbReference type="PANTHER" id="PTHR35848">
    <property type="entry name" value="OXALATE-BINDING PROTEIN"/>
    <property type="match status" value="1"/>
</dbReference>
<feature type="domain" description="Cupin type-2" evidence="2">
    <location>
        <begin position="26"/>
        <end position="91"/>
    </location>
</feature>
<reference evidence="3 4" key="1">
    <citation type="submission" date="2019-10" db="EMBL/GenBank/DDBJ databases">
        <title>Complete genome sequence of Variovorax paradoxus 5C-2.</title>
        <authorList>
            <person name="Gogoleva N.E."/>
            <person name="Balkin A.S."/>
        </authorList>
    </citation>
    <scope>NUCLEOTIDE SEQUENCE [LARGE SCALE GENOMIC DNA]</scope>
    <source>
        <strain evidence="3 4">5C-2</strain>
    </source>
</reference>
<keyword evidence="1" id="KW-0479">Metal-binding</keyword>
<evidence type="ECO:0000256" key="1">
    <source>
        <dbReference type="ARBA" id="ARBA00022723"/>
    </source>
</evidence>
<evidence type="ECO:0000259" key="2">
    <source>
        <dbReference type="Pfam" id="PF07883"/>
    </source>
</evidence>
<dbReference type="InterPro" id="IPR051610">
    <property type="entry name" value="GPI/OXD"/>
</dbReference>
<dbReference type="InterPro" id="IPR011051">
    <property type="entry name" value="RmlC_Cupin_sf"/>
</dbReference>
<dbReference type="AlphaFoldDB" id="A0A5Q0LZM8"/>
<organism evidence="3 4">
    <name type="scientific">Variovorax paradoxus</name>
    <dbReference type="NCBI Taxonomy" id="34073"/>
    <lineage>
        <taxon>Bacteria</taxon>
        <taxon>Pseudomonadati</taxon>
        <taxon>Pseudomonadota</taxon>
        <taxon>Betaproteobacteria</taxon>
        <taxon>Burkholderiales</taxon>
        <taxon>Comamonadaceae</taxon>
        <taxon>Variovorax</taxon>
    </lineage>
</organism>
<name>A0A5Q0LZM8_VARPD</name>
<dbReference type="EMBL" id="CP045644">
    <property type="protein sequence ID" value="QFZ82910.1"/>
    <property type="molecule type" value="Genomic_DNA"/>
</dbReference>